<dbReference type="GO" id="GO:0000978">
    <property type="term" value="F:RNA polymerase II cis-regulatory region sequence-specific DNA binding"/>
    <property type="evidence" value="ECO:0007669"/>
    <property type="project" value="TreeGrafter"/>
</dbReference>
<dbReference type="InterPro" id="IPR006600">
    <property type="entry name" value="HTH_CenpB_DNA-bd_dom"/>
</dbReference>
<organism evidence="16 17">
    <name type="scientific">Podarcis lilfordi</name>
    <name type="common">Lilford's wall lizard</name>
    <dbReference type="NCBI Taxonomy" id="74358"/>
    <lineage>
        <taxon>Eukaryota</taxon>
        <taxon>Metazoa</taxon>
        <taxon>Chordata</taxon>
        <taxon>Craniata</taxon>
        <taxon>Vertebrata</taxon>
        <taxon>Euteleostomi</taxon>
        <taxon>Lepidosauria</taxon>
        <taxon>Squamata</taxon>
        <taxon>Bifurcata</taxon>
        <taxon>Unidentata</taxon>
        <taxon>Episquamata</taxon>
        <taxon>Laterata</taxon>
        <taxon>Lacertibaenia</taxon>
        <taxon>Lacertidae</taxon>
        <taxon>Podarcis</taxon>
    </lineage>
</organism>
<evidence type="ECO:0000256" key="10">
    <source>
        <dbReference type="ARBA" id="ARBA00023242"/>
    </source>
</evidence>
<evidence type="ECO:0000256" key="2">
    <source>
        <dbReference type="ARBA" id="ARBA00006991"/>
    </source>
</evidence>
<dbReference type="FunFam" id="3.30.160.60:FF:000446">
    <property type="entry name" value="Zinc finger protein"/>
    <property type="match status" value="1"/>
</dbReference>
<dbReference type="GO" id="GO:0005634">
    <property type="term" value="C:nucleus"/>
    <property type="evidence" value="ECO:0007669"/>
    <property type="project" value="UniProtKB-SubCell"/>
</dbReference>
<protein>
    <submittedName>
        <fullName evidence="16">Transposable element-derived 1-like</fullName>
    </submittedName>
</protein>
<dbReference type="Gene3D" id="1.10.10.60">
    <property type="entry name" value="Homeodomain-like"/>
    <property type="match status" value="2"/>
</dbReference>
<dbReference type="PROSITE" id="PS00028">
    <property type="entry name" value="ZINC_FINGER_C2H2_1"/>
    <property type="match status" value="6"/>
</dbReference>
<dbReference type="FunFam" id="3.30.160.60:FF:002343">
    <property type="entry name" value="Zinc finger protein 33A"/>
    <property type="match status" value="1"/>
</dbReference>
<dbReference type="Pfam" id="PF04218">
    <property type="entry name" value="CENP-B_N"/>
    <property type="match status" value="1"/>
</dbReference>
<evidence type="ECO:0000256" key="5">
    <source>
        <dbReference type="ARBA" id="ARBA00022771"/>
    </source>
</evidence>
<feature type="region of interest" description="Disordered" evidence="12">
    <location>
        <begin position="660"/>
        <end position="733"/>
    </location>
</feature>
<keyword evidence="7" id="KW-0805">Transcription regulation</keyword>
<dbReference type="InterPro" id="IPR013087">
    <property type="entry name" value="Znf_C2H2_type"/>
</dbReference>
<feature type="domain" description="C2H2-type" evidence="13">
    <location>
        <begin position="1128"/>
        <end position="1155"/>
    </location>
</feature>
<dbReference type="Proteomes" id="UP001178461">
    <property type="component" value="Chromosome 2"/>
</dbReference>
<dbReference type="PROSITE" id="PS50804">
    <property type="entry name" value="SCAN_BOX"/>
    <property type="match status" value="1"/>
</dbReference>
<feature type="domain" description="C2H2-type" evidence="13">
    <location>
        <begin position="926"/>
        <end position="953"/>
    </location>
</feature>
<dbReference type="FunFam" id="3.30.160.60:FF:000384">
    <property type="entry name" value="Zinc finger protein 550"/>
    <property type="match status" value="1"/>
</dbReference>
<dbReference type="Pfam" id="PF00096">
    <property type="entry name" value="zf-C2H2"/>
    <property type="match status" value="6"/>
</dbReference>
<dbReference type="SMART" id="SM00674">
    <property type="entry name" value="CENPB"/>
    <property type="match status" value="1"/>
</dbReference>
<evidence type="ECO:0000256" key="7">
    <source>
        <dbReference type="ARBA" id="ARBA00023015"/>
    </source>
</evidence>
<evidence type="ECO:0000256" key="11">
    <source>
        <dbReference type="PROSITE-ProRule" id="PRU00042"/>
    </source>
</evidence>
<feature type="domain" description="HTH CENPB-type" evidence="15">
    <location>
        <begin position="67"/>
        <end position="146"/>
    </location>
</feature>
<evidence type="ECO:0000256" key="6">
    <source>
        <dbReference type="ARBA" id="ARBA00022833"/>
    </source>
</evidence>
<dbReference type="GO" id="GO:0008270">
    <property type="term" value="F:zinc ion binding"/>
    <property type="evidence" value="ECO:0007669"/>
    <property type="project" value="UniProtKB-KW"/>
</dbReference>
<evidence type="ECO:0000256" key="9">
    <source>
        <dbReference type="ARBA" id="ARBA00023163"/>
    </source>
</evidence>
<dbReference type="SMART" id="SM00431">
    <property type="entry name" value="SCAN"/>
    <property type="match status" value="1"/>
</dbReference>
<evidence type="ECO:0000256" key="12">
    <source>
        <dbReference type="SAM" id="MobiDB-lite"/>
    </source>
</evidence>
<gene>
    <name evidence="16" type="ORF">PODLI_1B028914</name>
</gene>
<feature type="domain" description="C2H2-type" evidence="13">
    <location>
        <begin position="954"/>
        <end position="981"/>
    </location>
</feature>
<dbReference type="CDD" id="cd07936">
    <property type="entry name" value="SCAN"/>
    <property type="match status" value="1"/>
</dbReference>
<keyword evidence="9" id="KW-0804">Transcription</keyword>
<dbReference type="AlphaFoldDB" id="A0AA35NY17"/>
<feature type="domain" description="C2H2-type" evidence="13">
    <location>
        <begin position="1100"/>
        <end position="1127"/>
    </location>
</feature>
<feature type="region of interest" description="Disordered" evidence="12">
    <location>
        <begin position="467"/>
        <end position="486"/>
    </location>
</feature>
<dbReference type="PROSITE" id="PS51253">
    <property type="entry name" value="HTH_CENPB"/>
    <property type="match status" value="1"/>
</dbReference>
<dbReference type="FunFam" id="1.10.4020.10:FF:000001">
    <property type="entry name" value="zinc finger protein 263 isoform X1"/>
    <property type="match status" value="1"/>
</dbReference>
<dbReference type="SMART" id="SM00355">
    <property type="entry name" value="ZnF_C2H2"/>
    <property type="match status" value="6"/>
</dbReference>
<feature type="domain" description="C2H2-type" evidence="13">
    <location>
        <begin position="1156"/>
        <end position="1183"/>
    </location>
</feature>
<feature type="domain" description="SCAN box" evidence="14">
    <location>
        <begin position="738"/>
        <end position="814"/>
    </location>
</feature>
<dbReference type="InterPro" id="IPR003309">
    <property type="entry name" value="SCAN_dom"/>
</dbReference>
<dbReference type="EMBL" id="OX395127">
    <property type="protein sequence ID" value="CAI5768506.1"/>
    <property type="molecule type" value="Genomic_DNA"/>
</dbReference>
<dbReference type="PROSITE" id="PS50157">
    <property type="entry name" value="ZINC_FINGER_C2H2_2"/>
    <property type="match status" value="7"/>
</dbReference>
<dbReference type="Pfam" id="PF03184">
    <property type="entry name" value="DDE_1"/>
    <property type="match status" value="1"/>
</dbReference>
<dbReference type="SUPFAM" id="SSF46689">
    <property type="entry name" value="Homeodomain-like"/>
    <property type="match status" value="2"/>
</dbReference>
<comment type="subcellular location">
    <subcellularLocation>
        <location evidence="1">Nucleus</location>
    </subcellularLocation>
</comment>
<dbReference type="GO" id="GO:0000981">
    <property type="term" value="F:DNA-binding transcription factor activity, RNA polymerase II-specific"/>
    <property type="evidence" value="ECO:0007669"/>
    <property type="project" value="TreeGrafter"/>
</dbReference>
<dbReference type="Gene3D" id="3.30.420.10">
    <property type="entry name" value="Ribonuclease H-like superfamily/Ribonuclease H"/>
    <property type="match status" value="1"/>
</dbReference>
<dbReference type="FunFam" id="3.30.160.60:FF:000017">
    <property type="entry name" value="zinc finger protein 62 homolog"/>
    <property type="match status" value="1"/>
</dbReference>
<feature type="domain" description="C2H2-type" evidence="13">
    <location>
        <begin position="1184"/>
        <end position="1212"/>
    </location>
</feature>
<dbReference type="InterPro" id="IPR036236">
    <property type="entry name" value="Znf_C2H2_sf"/>
</dbReference>
<keyword evidence="3" id="KW-0479">Metal-binding</keyword>
<dbReference type="Pfam" id="PF03221">
    <property type="entry name" value="HTH_Tnp_Tc5"/>
    <property type="match status" value="1"/>
</dbReference>
<evidence type="ECO:0000259" key="15">
    <source>
        <dbReference type="PROSITE" id="PS51253"/>
    </source>
</evidence>
<evidence type="ECO:0000256" key="4">
    <source>
        <dbReference type="ARBA" id="ARBA00022737"/>
    </source>
</evidence>
<evidence type="ECO:0000313" key="16">
    <source>
        <dbReference type="EMBL" id="CAI5768506.1"/>
    </source>
</evidence>
<feature type="compositionally biased region" description="Basic and acidic residues" evidence="12">
    <location>
        <begin position="861"/>
        <end position="875"/>
    </location>
</feature>
<feature type="domain" description="C2H2-type" evidence="13">
    <location>
        <begin position="982"/>
        <end position="1009"/>
    </location>
</feature>
<dbReference type="PANTHER" id="PTHR23226:SF416">
    <property type="entry name" value="FI01424P"/>
    <property type="match status" value="1"/>
</dbReference>
<feature type="compositionally biased region" description="Acidic residues" evidence="12">
    <location>
        <begin position="876"/>
        <end position="893"/>
    </location>
</feature>
<comment type="similarity">
    <text evidence="2">Belongs to the krueppel C2H2-type zinc-finger protein family.</text>
</comment>
<dbReference type="Gene3D" id="3.30.160.60">
    <property type="entry name" value="Classic Zinc Finger"/>
    <property type="match status" value="7"/>
</dbReference>
<evidence type="ECO:0000256" key="1">
    <source>
        <dbReference type="ARBA" id="ARBA00004123"/>
    </source>
</evidence>
<dbReference type="InterPro" id="IPR036397">
    <property type="entry name" value="RNaseH_sf"/>
</dbReference>
<reference evidence="16" key="1">
    <citation type="submission" date="2022-12" db="EMBL/GenBank/DDBJ databases">
        <authorList>
            <person name="Alioto T."/>
            <person name="Alioto T."/>
            <person name="Gomez Garrido J."/>
        </authorList>
    </citation>
    <scope>NUCLEOTIDE SEQUENCE</scope>
</reference>
<keyword evidence="5 11" id="KW-0863">Zinc-finger</keyword>
<dbReference type="SUPFAM" id="SSF47353">
    <property type="entry name" value="Retrovirus capsid dimerization domain-like"/>
    <property type="match status" value="1"/>
</dbReference>
<dbReference type="InterPro" id="IPR009057">
    <property type="entry name" value="Homeodomain-like_sf"/>
</dbReference>
<evidence type="ECO:0000259" key="14">
    <source>
        <dbReference type="PROSITE" id="PS50804"/>
    </source>
</evidence>
<feature type="region of interest" description="Disordered" evidence="12">
    <location>
        <begin position="848"/>
        <end position="894"/>
    </location>
</feature>
<feature type="region of interest" description="Disordered" evidence="12">
    <location>
        <begin position="1033"/>
        <end position="1065"/>
    </location>
</feature>
<keyword evidence="8" id="KW-0238">DNA-binding</keyword>
<accession>A0AA35NY17</accession>
<evidence type="ECO:0000259" key="13">
    <source>
        <dbReference type="PROSITE" id="PS50157"/>
    </source>
</evidence>
<keyword evidence="10" id="KW-0539">Nucleus</keyword>
<evidence type="ECO:0000313" key="17">
    <source>
        <dbReference type="Proteomes" id="UP001178461"/>
    </source>
</evidence>
<keyword evidence="4" id="KW-0677">Repeat</keyword>
<dbReference type="InterPro" id="IPR004875">
    <property type="entry name" value="DDE_SF_endonuclease_dom"/>
</dbReference>
<dbReference type="SUPFAM" id="SSF57667">
    <property type="entry name" value="beta-beta-alpha zinc fingers"/>
    <property type="match status" value="4"/>
</dbReference>
<dbReference type="PANTHER" id="PTHR23226">
    <property type="entry name" value="ZINC FINGER AND SCAN DOMAIN-CONTAINING"/>
    <property type="match status" value="1"/>
</dbReference>
<dbReference type="Pfam" id="PF02023">
    <property type="entry name" value="SCAN"/>
    <property type="match status" value="1"/>
</dbReference>
<evidence type="ECO:0000256" key="8">
    <source>
        <dbReference type="ARBA" id="ARBA00023125"/>
    </source>
</evidence>
<feature type="compositionally biased region" description="Basic and acidic residues" evidence="12">
    <location>
        <begin position="1047"/>
        <end position="1065"/>
    </location>
</feature>
<keyword evidence="6" id="KW-0862">Zinc</keyword>
<feature type="region of interest" description="Disordered" evidence="12">
    <location>
        <begin position="537"/>
        <end position="556"/>
    </location>
</feature>
<dbReference type="FunFam" id="3.30.160.60:FF:001530">
    <property type="entry name" value="Zinc finger protein 268"/>
    <property type="match status" value="1"/>
</dbReference>
<sequence length="1222" mass="138238">MDNSCKAKRTINRTTIEVKKEIISKHESGARVRDLARQFGIAKSTICTILKNKKAIKGANVARGVKTLTKQRTQTIEEVEKLLFIWITEKQLAGDSISESLICEKALRLHADLVRNIPGASEGEIFKASRGWFDNFKRRSGIHISARHGEAAIANREDADQFVLEFQDYVEAEGFLPQQVFNCDETGLFWKKMPKRTYITEEEKSLPGHKPMKDRLTLLLCANASGDFKLKPLLVYLSENPRVFKKNNVIKSELPVMWRANSRAWLTRRFFVEWVHEVFGPSVKKYLQDQNLPLKCLLVMDNAPAHPPGLADELMEEFGFISVKFLPPNTTPLIQPMDQQVMSNFKKLYTKAVFQMCSEVTSDPELTLREFWKNRFNILHCLHLIDKAWGDVSQRTLKSAWKELWPAAVPEGVFEDVGEDAPVVEDIVSLGKSLGLEVSREDVEELVEDHKTELTTEELQNILMEQQQAATEELSEEEEEEKRRENVPTALIEEMCAKWAELQSFVEKYHPDAAAVSHATNTFNDSAMSHFRQILKQRKRSAESEPGVSGVKREGMAGRESARGILEEGYRTLEQQSPFVIIEGDYHHLCRPHQAWYARPLSYPGTTMKEALAAGSEDFKTGVFEEAVPHHSPLHLEPQEIKVEPEERPLHSWDAQWQGCPPGDEPSHSTWDAARPSGDETPPVIPDVRREPAGKGRAKHVPAFRDGDWKISRTLKPGDPNGKGDVPSGGNIDTEAKRQRFRGFRYWEAEGPRTACDRLQELCYGWLKPKRHTKEQILELVVLEQFLAVLPPEIQTWVRDGRPETCDQAVDLAEAFLLRPQEDLDTYDEVVVGLSDGDQALMETEVKEEVDDSPSSPGHEILLDESGKEARHVSAEESESDMEEEECEMEEGSFGDPGGAEGHMANEIQVWKITGPQSLQEGVGRHVCPVCERAFTRKSSLNRHLIIHSGEKPYRCLDCGKGFNRRTNLMAHEAVHTEEKSYQCSECGESFKPKWGIAPYQVDPTGEKVYKCLSCKKNVRQTGSVMSWRLLNEQGKEIQPQPSDAPGPEKEENVPEHQNEPEIDLGKDVSVGTIESVIVPGGDLCFIKTPAKLYKGKRMSPCPVCGKVFATQSSVNRHQRIHTGEKPYKCSYCGKSFNQKTSLLTHEVIHTEEKPYQCSDCGKSFRHSSGLQVHQRMHTGEKPYTCLVCRKSFSQRAHVIKHIVRKHKGEKPSSYVSQPSES</sequence>
<dbReference type="Gene3D" id="1.10.4020.10">
    <property type="entry name" value="DNA breaking-rejoining enzymes"/>
    <property type="match status" value="1"/>
</dbReference>
<evidence type="ECO:0000256" key="3">
    <source>
        <dbReference type="ARBA" id="ARBA00022723"/>
    </source>
</evidence>
<dbReference type="FunFam" id="3.30.160.60:FF:000744">
    <property type="entry name" value="zinc finger E-box-binding homeobox 1"/>
    <property type="match status" value="1"/>
</dbReference>
<proteinExistence type="inferred from homology"/>
<dbReference type="InterPro" id="IPR007889">
    <property type="entry name" value="HTH_Psq"/>
</dbReference>
<dbReference type="InterPro" id="IPR038269">
    <property type="entry name" value="SCAN_sf"/>
</dbReference>
<keyword evidence="17" id="KW-1185">Reference proteome</keyword>
<name>A0AA35NY17_9SAUR</name>